<dbReference type="OrthoDB" id="573392at2"/>
<sequence>MTHRFPLSPPQLIRVAETRRASLSFVLDGVAVEALAGDTLLTAILTQQRHLRVSEFGDGPRAGFCLIGACQDCWVRDEGGARLRACSTPVREGMRVVTGKPHPTAAACCANPGGEA</sequence>
<reference evidence="5" key="3">
    <citation type="submission" date="2017-09" db="EMBL/GenBank/DDBJ databases">
        <title>FDA dAtabase for Regulatory Grade micrObial Sequences (FDA-ARGOS): Supporting development and validation of Infectious Disease Dx tests.</title>
        <authorList>
            <person name="Minogue T."/>
            <person name="Wolcott M."/>
            <person name="Wasieloski L."/>
            <person name="Aguilar W."/>
            <person name="Moore D."/>
            <person name="Tallon L."/>
            <person name="Sadzewicz L."/>
            <person name="Ott S."/>
            <person name="Zhao X."/>
            <person name="Nagaraj S."/>
            <person name="Vavikolanu K."/>
            <person name="Aluvathingal J."/>
            <person name="Nadendla S."/>
            <person name="Sichtig H."/>
        </authorList>
    </citation>
    <scope>NUCLEOTIDE SEQUENCE [LARGE SCALE GENOMIC DNA]</scope>
    <source>
        <strain evidence="5">FDAARGOS_390</strain>
    </source>
</reference>
<dbReference type="GeneID" id="66460624"/>
<organism evidence="3 5">
    <name type="scientific">Burkholderia gladioli</name>
    <name type="common">Pseudomonas marginata</name>
    <name type="synonym">Phytomonas marginata</name>
    <dbReference type="NCBI Taxonomy" id="28095"/>
    <lineage>
        <taxon>Bacteria</taxon>
        <taxon>Pseudomonadati</taxon>
        <taxon>Pseudomonadota</taxon>
        <taxon>Betaproteobacteria</taxon>
        <taxon>Burkholderiales</taxon>
        <taxon>Burkholderiaceae</taxon>
        <taxon>Burkholderia</taxon>
    </lineage>
</organism>
<dbReference type="InterPro" id="IPR036010">
    <property type="entry name" value="2Fe-2S_ferredoxin-like_sf"/>
</dbReference>
<accession>A0A095WDK4</accession>
<evidence type="ECO:0000313" key="5">
    <source>
        <dbReference type="Proteomes" id="UP000220629"/>
    </source>
</evidence>
<dbReference type="Gene3D" id="3.10.20.440">
    <property type="entry name" value="2Fe-2S iron-sulphur cluster binding domain, sarcosine oxidase, alpha subunit, N-terminal domain"/>
    <property type="match status" value="1"/>
</dbReference>
<evidence type="ECO:0000313" key="4">
    <source>
        <dbReference type="Proteomes" id="UP000029590"/>
    </source>
</evidence>
<keyword evidence="1" id="KW-0560">Oxidoreductase</keyword>
<dbReference type="KEGG" id="bgo:BM43_5271"/>
<dbReference type="Proteomes" id="UP000220629">
    <property type="component" value="Unassembled WGS sequence"/>
</dbReference>
<proteinExistence type="predicted"/>
<gene>
    <name evidence="3" type="ORF">CRM94_10880</name>
    <name evidence="2" type="ORF">DM48_2495</name>
</gene>
<accession>A0A095HP57</accession>
<evidence type="ECO:0000256" key="1">
    <source>
        <dbReference type="ARBA" id="ARBA00023002"/>
    </source>
</evidence>
<dbReference type="SUPFAM" id="SSF54292">
    <property type="entry name" value="2Fe-2S ferredoxin-like"/>
    <property type="match status" value="1"/>
</dbReference>
<evidence type="ECO:0000313" key="2">
    <source>
        <dbReference type="EMBL" id="KGC15369.1"/>
    </source>
</evidence>
<dbReference type="EMBL" id="JPGG01000016">
    <property type="protein sequence ID" value="KGC15369.1"/>
    <property type="molecule type" value="Genomic_DNA"/>
</dbReference>
<reference evidence="2 4" key="1">
    <citation type="submission" date="2014-04" db="EMBL/GenBank/DDBJ databases">
        <authorList>
            <person name="Bishop-Lilly K.A."/>
            <person name="Broomall S.M."/>
            <person name="Chain P.S."/>
            <person name="Chertkov O."/>
            <person name="Coyne S.R."/>
            <person name="Daligault H.E."/>
            <person name="Davenport K.W."/>
            <person name="Erkkila T."/>
            <person name="Frey K.G."/>
            <person name="Gibbons H.S."/>
            <person name="Gu W."/>
            <person name="Jaissle J."/>
            <person name="Johnson S.L."/>
            <person name="Koroleva G.I."/>
            <person name="Ladner J.T."/>
            <person name="Lo C.-C."/>
            <person name="Minogue T.D."/>
            <person name="Munk C."/>
            <person name="Palacios G.F."/>
            <person name="Redden C.L."/>
            <person name="Rosenzweig C.N."/>
            <person name="Scholz M.B."/>
            <person name="Teshima H."/>
            <person name="Xu Y."/>
        </authorList>
    </citation>
    <scope>NUCLEOTIDE SEQUENCE [LARGE SCALE GENOMIC DNA]</scope>
    <source>
        <strain evidence="4">gladioli</strain>
        <strain evidence="2">Gladioli</strain>
    </source>
</reference>
<comment type="caution">
    <text evidence="3">The sequence shown here is derived from an EMBL/GenBank/DDBJ whole genome shotgun (WGS) entry which is preliminary data.</text>
</comment>
<dbReference type="RefSeq" id="WP_013690361.1">
    <property type="nucleotide sequence ID" value="NZ_CADEPO010000018.1"/>
</dbReference>
<dbReference type="GO" id="GO:0016491">
    <property type="term" value="F:oxidoreductase activity"/>
    <property type="evidence" value="ECO:0007669"/>
    <property type="project" value="UniProtKB-KW"/>
</dbReference>
<dbReference type="EMBL" id="PDDY01000001">
    <property type="protein sequence ID" value="PEH42616.1"/>
    <property type="molecule type" value="Genomic_DNA"/>
</dbReference>
<dbReference type="GO" id="GO:0051536">
    <property type="term" value="F:iron-sulfur cluster binding"/>
    <property type="evidence" value="ECO:0007669"/>
    <property type="project" value="InterPro"/>
</dbReference>
<dbReference type="OMA" id="IGACQDC"/>
<name>A0A095WDK4_BURGA</name>
<reference evidence="3" key="2">
    <citation type="submission" date="2017-09" db="EMBL/GenBank/DDBJ databases">
        <title>FDA dAtabase for Regulatory Grade micrObial Sequences (FDA-ARGOS): Supporting development and validation of Infectious Disease Dx tests.</title>
        <authorList>
            <person name="Minogue T."/>
            <person name="Wolcott M."/>
            <person name="Wasieloski L."/>
            <person name="Aguilar W."/>
            <person name="Moore D."/>
            <person name="Tallon L.J."/>
            <person name="Sadzewicz L."/>
            <person name="Ott S."/>
            <person name="Zhao X."/>
            <person name="Nagaraj S."/>
            <person name="Vavikolanu K."/>
            <person name="Aluvathingal J."/>
            <person name="Nadendla S."/>
            <person name="Sichtig H."/>
        </authorList>
    </citation>
    <scope>NUCLEOTIDE SEQUENCE</scope>
    <source>
        <strain evidence="3">FDAARGOS_390</strain>
    </source>
</reference>
<dbReference type="AlphaFoldDB" id="A0A095WDK4"/>
<dbReference type="InterPro" id="IPR042204">
    <property type="entry name" value="2Fe-2S-bd_N"/>
</dbReference>
<protein>
    <submittedName>
        <fullName evidence="2">2Fe-2S iron-sulfur cluster binding domain protein</fullName>
    </submittedName>
    <submittedName>
        <fullName evidence="3">NAD(FAD)-dependent dehydrogenase</fullName>
    </submittedName>
</protein>
<dbReference type="Pfam" id="PF13510">
    <property type="entry name" value="Fer2_4"/>
    <property type="match status" value="1"/>
</dbReference>
<dbReference type="Proteomes" id="UP000029590">
    <property type="component" value="Unassembled WGS sequence"/>
</dbReference>
<evidence type="ECO:0000313" key="3">
    <source>
        <dbReference type="EMBL" id="PEH42616.1"/>
    </source>
</evidence>